<feature type="compositionally biased region" description="Low complexity" evidence="1">
    <location>
        <begin position="76"/>
        <end position="110"/>
    </location>
</feature>
<feature type="region of interest" description="Disordered" evidence="1">
    <location>
        <begin position="397"/>
        <end position="430"/>
    </location>
</feature>
<feature type="compositionally biased region" description="Low complexity" evidence="1">
    <location>
        <begin position="135"/>
        <end position="147"/>
    </location>
</feature>
<feature type="compositionally biased region" description="Low complexity" evidence="1">
    <location>
        <begin position="321"/>
        <end position="339"/>
    </location>
</feature>
<evidence type="ECO:0000256" key="1">
    <source>
        <dbReference type="SAM" id="MobiDB-lite"/>
    </source>
</evidence>
<evidence type="ECO:0000313" key="2">
    <source>
        <dbReference type="EnsemblMetazoa" id="ASTEI09372-PA"/>
    </source>
</evidence>
<keyword evidence="3" id="KW-1185">Reference proteome</keyword>
<feature type="compositionally biased region" description="Polar residues" evidence="1">
    <location>
        <begin position="1"/>
        <end position="14"/>
    </location>
</feature>
<feature type="region of interest" description="Disordered" evidence="1">
    <location>
        <begin position="1"/>
        <end position="115"/>
    </location>
</feature>
<organism evidence="2 3">
    <name type="scientific">Anopheles stephensi</name>
    <name type="common">Indo-Pakistan malaria mosquito</name>
    <dbReference type="NCBI Taxonomy" id="30069"/>
    <lineage>
        <taxon>Eukaryota</taxon>
        <taxon>Metazoa</taxon>
        <taxon>Ecdysozoa</taxon>
        <taxon>Arthropoda</taxon>
        <taxon>Hexapoda</taxon>
        <taxon>Insecta</taxon>
        <taxon>Pterygota</taxon>
        <taxon>Neoptera</taxon>
        <taxon>Endopterygota</taxon>
        <taxon>Diptera</taxon>
        <taxon>Nematocera</taxon>
        <taxon>Culicoidea</taxon>
        <taxon>Culicidae</taxon>
        <taxon>Anophelinae</taxon>
        <taxon>Anopheles</taxon>
    </lineage>
</organism>
<protein>
    <submittedName>
        <fullName evidence="2">Uncharacterized protein</fullName>
    </submittedName>
</protein>
<dbReference type="VEuPathDB" id="VectorBase:ASTE004644"/>
<dbReference type="VEuPathDB" id="VectorBase:ASTEI20_038840"/>
<reference evidence="2" key="2">
    <citation type="submission" date="2020-05" db="UniProtKB">
        <authorList>
            <consortium name="EnsemblMetazoa"/>
        </authorList>
    </citation>
    <scope>IDENTIFICATION</scope>
    <source>
        <strain evidence="2">Indian</strain>
    </source>
</reference>
<feature type="region of interest" description="Disordered" evidence="1">
    <location>
        <begin position="135"/>
        <end position="228"/>
    </location>
</feature>
<evidence type="ECO:0000313" key="3">
    <source>
        <dbReference type="Proteomes" id="UP000076408"/>
    </source>
</evidence>
<dbReference type="OMA" id="CTNTSMN"/>
<feature type="compositionally biased region" description="Polar residues" evidence="1">
    <location>
        <begin position="397"/>
        <end position="410"/>
    </location>
</feature>
<feature type="region of interest" description="Disordered" evidence="1">
    <location>
        <begin position="497"/>
        <end position="553"/>
    </location>
</feature>
<dbReference type="VEuPathDB" id="VectorBase:ASTEI09372"/>
<feature type="compositionally biased region" description="Low complexity" evidence="1">
    <location>
        <begin position="295"/>
        <end position="307"/>
    </location>
</feature>
<name>A0A182YLN6_ANOST</name>
<reference evidence="3" key="1">
    <citation type="journal article" date="2014" name="Genome Biol.">
        <title>Genome analysis of a major urban malaria vector mosquito, Anopheles stephensi.</title>
        <authorList>
            <person name="Jiang X."/>
            <person name="Peery A."/>
            <person name="Hall A.B."/>
            <person name="Sharma A."/>
            <person name="Chen X.G."/>
            <person name="Waterhouse R.M."/>
            <person name="Komissarov A."/>
            <person name="Riehle M.M."/>
            <person name="Shouche Y."/>
            <person name="Sharakhova M.V."/>
            <person name="Lawson D."/>
            <person name="Pakpour N."/>
            <person name="Arensburger P."/>
            <person name="Davidson V.L."/>
            <person name="Eiglmeier K."/>
            <person name="Emrich S."/>
            <person name="George P."/>
            <person name="Kennedy R.C."/>
            <person name="Mane S.P."/>
            <person name="Maslen G."/>
            <person name="Oringanje C."/>
            <person name="Qi Y."/>
            <person name="Settlage R."/>
            <person name="Tojo M."/>
            <person name="Tubio J.M."/>
            <person name="Unger M.F."/>
            <person name="Wang B."/>
            <person name="Vernick K.D."/>
            <person name="Ribeiro J.M."/>
            <person name="James A.A."/>
            <person name="Michel K."/>
            <person name="Riehle M.A."/>
            <person name="Luckhart S."/>
            <person name="Sharakhov I.V."/>
            <person name="Tu Z."/>
        </authorList>
    </citation>
    <scope>NUCLEOTIDE SEQUENCE [LARGE SCALE GENOMIC DNA]</scope>
    <source>
        <strain evidence="3">Indian</strain>
    </source>
</reference>
<accession>A0A182YLN6</accession>
<feature type="compositionally biased region" description="Basic and acidic residues" evidence="1">
    <location>
        <begin position="516"/>
        <end position="525"/>
    </location>
</feature>
<feature type="region of interest" description="Disordered" evidence="1">
    <location>
        <begin position="259"/>
        <end position="358"/>
    </location>
</feature>
<feature type="compositionally biased region" description="Low complexity" evidence="1">
    <location>
        <begin position="20"/>
        <end position="49"/>
    </location>
</feature>
<sequence length="574" mass="59227">MSLQVSNQTTSGRRTPQVYPGFGAVPAGGTTTPTTATNGSGSGTASSGPNGAGSVGRTGKANSKQSHIPVAIGSVAGTPNNAETTAAAPAAPQTAVVHPGTAGTTDGTPGQKSIQSDHLYGMKQQGPATMIPATTAAAANRSTTNGTQSADKTKLSQQKNASGDGAATGGKKADPPTTAQQPAGETGSKLRAPANTRNAQQKQSSDEAAAKAAPEQPKAEKTADFESSLLTEKTLRGFMSDGEEMDSLLLEPWDLEDTQPLARANAGKSKTPKAAPQAQARVSPFKTGKPEQTNSSSSPTKKGPSGPAVVVEGDGEKNRSPKAAPKESTTAATTAPSTPVAGGNDSLIGRPLRSISGRRSTRPISDIKFMHTHRRSTAGGDQLNDSISSMNVTIGSEIGNDSLSMRTPGSATRKRKDMTPESTSDMPVAESPKRARLDFGGFLGMVGKVATTPVTMLKNRLSRVNLQSTPRALIVDEEDASKVVTAEATTTTANITPQKEGVGEDKPTEGTMEVDVAEKEEKSAEPGRQTVVPGKDGTEQQESSSAAVADEDEVEVKIVSTEQQQQQKQWCSIM</sequence>
<proteinExistence type="predicted"/>
<dbReference type="Proteomes" id="UP000076408">
    <property type="component" value="Unassembled WGS sequence"/>
</dbReference>
<dbReference type="AlphaFoldDB" id="A0A182YLN6"/>
<dbReference type="EnsemblMetazoa" id="ASTEI09372-RA">
    <property type="protein sequence ID" value="ASTEI09372-PA"/>
    <property type="gene ID" value="ASTEI09372"/>
</dbReference>